<evidence type="ECO:0000256" key="11">
    <source>
        <dbReference type="ARBA" id="ARBA00023225"/>
    </source>
</evidence>
<evidence type="ECO:0000313" key="15">
    <source>
        <dbReference type="Proteomes" id="UP000244913"/>
    </source>
</evidence>
<dbReference type="AlphaFoldDB" id="A0A2T9JGM5"/>
<evidence type="ECO:0000256" key="3">
    <source>
        <dbReference type="ARBA" id="ARBA00022448"/>
    </source>
</evidence>
<comment type="caution">
    <text evidence="14">The sequence shown here is derived from an EMBL/GenBank/DDBJ whole genome shotgun (WGS) entry which is preliminary data.</text>
</comment>
<dbReference type="NCBIfam" id="TIGR01103">
    <property type="entry name" value="fliP"/>
    <property type="match status" value="1"/>
</dbReference>
<keyword evidence="4 12" id="KW-1003">Cell membrane</keyword>
<comment type="subcellular location">
    <subcellularLocation>
        <location evidence="12">Cell membrane</location>
        <topology evidence="12">Multi-pass membrane protein</topology>
    </subcellularLocation>
    <subcellularLocation>
        <location evidence="12">Bacterial flagellum basal body</location>
    </subcellularLocation>
</comment>
<evidence type="ECO:0000256" key="12">
    <source>
        <dbReference type="RuleBase" id="RU362069"/>
    </source>
</evidence>
<dbReference type="PANTHER" id="PTHR30587:SF0">
    <property type="entry name" value="FLAGELLAR BIOSYNTHETIC PROTEIN FLIP"/>
    <property type="match status" value="1"/>
</dbReference>
<reference evidence="14 15" key="1">
    <citation type="submission" date="2018-04" db="EMBL/GenBank/DDBJ databases">
        <title>The genome sequence of Caulobacter sp. 736.</title>
        <authorList>
            <person name="Gao J."/>
            <person name="Sun J."/>
        </authorList>
    </citation>
    <scope>NUCLEOTIDE SEQUENCE [LARGE SCALE GENOMIC DNA]</scope>
    <source>
        <strain evidence="14 15">736</strain>
    </source>
</reference>
<keyword evidence="14" id="KW-0969">Cilium</keyword>
<keyword evidence="14" id="KW-0966">Cell projection</keyword>
<keyword evidence="14" id="KW-0282">Flagellum</keyword>
<protein>
    <recommendedName>
        <fullName evidence="2 12">Flagellar biosynthetic protein FliP</fullName>
    </recommendedName>
</protein>
<keyword evidence="11 12" id="KW-1006">Bacterial flagellum protein export</keyword>
<organism evidence="14 15">
    <name type="scientific">Caulobacter radicis</name>
    <dbReference type="NCBI Taxonomy" id="2172650"/>
    <lineage>
        <taxon>Bacteria</taxon>
        <taxon>Pseudomonadati</taxon>
        <taxon>Pseudomonadota</taxon>
        <taxon>Alphaproteobacteria</taxon>
        <taxon>Caulobacterales</taxon>
        <taxon>Caulobacteraceae</taxon>
        <taxon>Caulobacter</taxon>
    </lineage>
</organism>
<dbReference type="Pfam" id="PF00813">
    <property type="entry name" value="FliP"/>
    <property type="match status" value="1"/>
</dbReference>
<evidence type="ECO:0000256" key="6">
    <source>
        <dbReference type="ARBA" id="ARBA00022795"/>
    </source>
</evidence>
<dbReference type="Proteomes" id="UP000244913">
    <property type="component" value="Unassembled WGS sequence"/>
</dbReference>
<evidence type="ECO:0000256" key="13">
    <source>
        <dbReference type="SAM" id="SignalP"/>
    </source>
</evidence>
<feature type="transmembrane region" description="Helical" evidence="12">
    <location>
        <begin position="65"/>
        <end position="89"/>
    </location>
</feature>
<keyword evidence="7 12" id="KW-0653">Protein transport</keyword>
<accession>A0A2T9JGM5</accession>
<keyword evidence="6 12" id="KW-1005">Bacterial flagellum biogenesis</keyword>
<gene>
    <name evidence="12 14" type="primary">fliP</name>
    <name evidence="14" type="ORF">DDF65_10935</name>
</gene>
<comment type="caution">
    <text evidence="12">Lacks conserved residue(s) required for the propagation of feature annotation.</text>
</comment>
<keyword evidence="13" id="KW-0732">Signal</keyword>
<evidence type="ECO:0000256" key="7">
    <source>
        <dbReference type="ARBA" id="ARBA00022927"/>
    </source>
</evidence>
<evidence type="ECO:0000256" key="4">
    <source>
        <dbReference type="ARBA" id="ARBA00022475"/>
    </source>
</evidence>
<dbReference type="GO" id="GO:0009425">
    <property type="term" value="C:bacterial-type flagellum basal body"/>
    <property type="evidence" value="ECO:0007669"/>
    <property type="project" value="UniProtKB-SubCell"/>
</dbReference>
<dbReference type="RefSeq" id="WP_116567140.1">
    <property type="nucleotide sequence ID" value="NZ_QDKP01000034.1"/>
</dbReference>
<evidence type="ECO:0000256" key="1">
    <source>
        <dbReference type="ARBA" id="ARBA00006257"/>
    </source>
</evidence>
<evidence type="ECO:0000313" key="14">
    <source>
        <dbReference type="EMBL" id="PVM82837.1"/>
    </source>
</evidence>
<dbReference type="InterPro" id="IPR005837">
    <property type="entry name" value="FliP"/>
</dbReference>
<dbReference type="GO" id="GO:0005886">
    <property type="term" value="C:plasma membrane"/>
    <property type="evidence" value="ECO:0007669"/>
    <property type="project" value="UniProtKB-SubCell"/>
</dbReference>
<evidence type="ECO:0000256" key="2">
    <source>
        <dbReference type="ARBA" id="ARBA00021714"/>
    </source>
</evidence>
<dbReference type="GO" id="GO:0009306">
    <property type="term" value="P:protein secretion"/>
    <property type="evidence" value="ECO:0007669"/>
    <property type="project" value="UniProtKB-UniRule"/>
</dbReference>
<dbReference type="PANTHER" id="PTHR30587">
    <property type="entry name" value="FLAGELLAR BIOSYNTHETIC PROTEIN FLIP"/>
    <property type="match status" value="1"/>
</dbReference>
<dbReference type="EMBL" id="QDKP01000034">
    <property type="protein sequence ID" value="PVM82837.1"/>
    <property type="molecule type" value="Genomic_DNA"/>
</dbReference>
<evidence type="ECO:0000256" key="5">
    <source>
        <dbReference type="ARBA" id="ARBA00022692"/>
    </source>
</evidence>
<keyword evidence="10" id="KW-0975">Bacterial flagellum</keyword>
<dbReference type="PRINTS" id="PR01302">
    <property type="entry name" value="TYPE3IMPPROT"/>
</dbReference>
<dbReference type="InterPro" id="IPR005838">
    <property type="entry name" value="T3SS_IM_P"/>
</dbReference>
<dbReference type="PRINTS" id="PR00951">
    <property type="entry name" value="FLGBIOSNFLIP"/>
</dbReference>
<name>A0A2T9JGM5_9CAUL</name>
<dbReference type="PROSITE" id="PS01061">
    <property type="entry name" value="FLIP_2"/>
    <property type="match status" value="1"/>
</dbReference>
<feature type="transmembrane region" description="Helical" evidence="12">
    <location>
        <begin position="206"/>
        <end position="232"/>
    </location>
</feature>
<comment type="similarity">
    <text evidence="1 12">Belongs to the FliP/MopC/SpaP family.</text>
</comment>
<keyword evidence="8 12" id="KW-1133">Transmembrane helix</keyword>
<dbReference type="GO" id="GO:0044781">
    <property type="term" value="P:bacterial-type flagellum organization"/>
    <property type="evidence" value="ECO:0007669"/>
    <property type="project" value="UniProtKB-UniRule"/>
</dbReference>
<feature type="chain" id="PRO_5015465012" description="Flagellar biosynthetic protein FliP" evidence="13">
    <location>
        <begin position="31"/>
        <end position="265"/>
    </location>
</feature>
<keyword evidence="9 12" id="KW-0472">Membrane</keyword>
<comment type="function">
    <text evidence="12">Plays a role in the flagellum-specific transport system.</text>
</comment>
<evidence type="ECO:0000256" key="9">
    <source>
        <dbReference type="ARBA" id="ARBA00023136"/>
    </source>
</evidence>
<keyword evidence="3 12" id="KW-0813">Transport</keyword>
<feature type="transmembrane region" description="Helical" evidence="12">
    <location>
        <begin position="244"/>
        <end position="264"/>
    </location>
</feature>
<evidence type="ECO:0000256" key="8">
    <source>
        <dbReference type="ARBA" id="ARBA00022989"/>
    </source>
</evidence>
<evidence type="ECO:0000256" key="10">
    <source>
        <dbReference type="ARBA" id="ARBA00023143"/>
    </source>
</evidence>
<keyword evidence="5 12" id="KW-0812">Transmembrane</keyword>
<dbReference type="NCBIfam" id="NF009438">
    <property type="entry name" value="PRK12797.1"/>
    <property type="match status" value="1"/>
</dbReference>
<proteinExistence type="inferred from homology"/>
<keyword evidence="15" id="KW-1185">Reference proteome</keyword>
<feature type="signal peptide" evidence="13">
    <location>
        <begin position="1"/>
        <end position="30"/>
    </location>
</feature>
<sequence length="265" mass="28715">MNRLAFLPWILTLVLTLTASLAIPAGAAWAQSSSAPAAAVATPRAKTAGQAVQLDKARTSEVLRTALLLTVAALIPAIVICMTPFVRIVVVLSMIRHAFGMPETPPNQVLVSLALFLTAFTMMPTLTTVNDVAFKPFMDGSISVQQAMDRGAEPMRQFMLRQVHDQDIAAVYRMAKKPLPERAADVGLMELTSAFMLNELRVAFKIGFVILLPFLLIDLVVSSILLALGMLMVPPSTLSLPIKVLMFVLIDGWSLVLENVVGSFR</sequence>